<dbReference type="RefSeq" id="WP_142492290.1">
    <property type="nucleotide sequence ID" value="NZ_FXTO01000004.1"/>
</dbReference>
<dbReference type="GO" id="GO:0016491">
    <property type="term" value="F:oxidoreductase activity"/>
    <property type="evidence" value="ECO:0007669"/>
    <property type="project" value="UniProtKB-KW"/>
</dbReference>
<gene>
    <name evidence="2" type="ORF">SAMN06265173_10412</name>
</gene>
<dbReference type="SUPFAM" id="SSF51730">
    <property type="entry name" value="FAD-linked oxidoreductase"/>
    <property type="match status" value="1"/>
</dbReference>
<dbReference type="Gene3D" id="3.20.20.220">
    <property type="match status" value="1"/>
</dbReference>
<protein>
    <submittedName>
        <fullName evidence="2">Methylenetetrahydrofolate reductase (NADPH)</fullName>
    </submittedName>
</protein>
<dbReference type="AlphaFoldDB" id="A0A521BRN1"/>
<keyword evidence="1" id="KW-0560">Oxidoreductase</keyword>
<dbReference type="OrthoDB" id="9812555at2"/>
<dbReference type="Proteomes" id="UP000316030">
    <property type="component" value="Unassembled WGS sequence"/>
</dbReference>
<organism evidence="2 3">
    <name type="scientific">Thalassovita litoralis</name>
    <dbReference type="NCBI Taxonomy" id="1010611"/>
    <lineage>
        <taxon>Bacteria</taxon>
        <taxon>Pseudomonadati</taxon>
        <taxon>Pseudomonadota</taxon>
        <taxon>Alphaproteobacteria</taxon>
        <taxon>Rhodobacterales</taxon>
        <taxon>Roseobacteraceae</taxon>
        <taxon>Thalassovita</taxon>
    </lineage>
</organism>
<sequence length="308" mass="33577">MALLNFRKRVDQVKTVDPQVEAFLQGYSIEVMPRTAEKVENFRDLLPAGTRVYIAHIDGTPIEDMVATAARLTDDGFNVMPHFPARIIKDAAMLEDWITRYQHDAGVKQALLLAGGVANPVGEFHSSMQLLETGLFDKAGFTNLHVAGHPEGNKDIDPDGSDKMVMEALRWKQAFNDRTDADIALATQFCFDAKPIIDWANRLTAEGITLPIHIGIAGPAKLQTLIKFAIACGVGPSLKVLQKRAMDVSKLLLPYEPTDVIAELAAHKAANPDFNITNVHFFPLGGIKTNAQWAIDNGGASARPANAD</sequence>
<dbReference type="EMBL" id="FXTO01000004">
    <property type="protein sequence ID" value="SMO49816.1"/>
    <property type="molecule type" value="Genomic_DNA"/>
</dbReference>
<keyword evidence="3" id="KW-1185">Reference proteome</keyword>
<evidence type="ECO:0000256" key="1">
    <source>
        <dbReference type="ARBA" id="ARBA00023002"/>
    </source>
</evidence>
<evidence type="ECO:0000313" key="3">
    <source>
        <dbReference type="Proteomes" id="UP000316030"/>
    </source>
</evidence>
<name>A0A521BRN1_9RHOB</name>
<evidence type="ECO:0000313" key="2">
    <source>
        <dbReference type="EMBL" id="SMO49816.1"/>
    </source>
</evidence>
<reference evidence="2 3" key="1">
    <citation type="submission" date="2017-05" db="EMBL/GenBank/DDBJ databases">
        <authorList>
            <person name="Varghese N."/>
            <person name="Submissions S."/>
        </authorList>
    </citation>
    <scope>NUCLEOTIDE SEQUENCE [LARGE SCALE GENOMIC DNA]</scope>
    <source>
        <strain evidence="2 3">DSM 29506</strain>
    </source>
</reference>
<dbReference type="InterPro" id="IPR029041">
    <property type="entry name" value="FAD-linked_oxidoreductase-like"/>
</dbReference>
<accession>A0A521BRN1</accession>
<proteinExistence type="predicted"/>